<dbReference type="Proteomes" id="UP001590950">
    <property type="component" value="Unassembled WGS sequence"/>
</dbReference>
<sequence>MDEHTADLAYSTIAMLRGHGLGSHDMSQVGQVILHEADLMAKSEQQTHGFFSYPDPTSCSTFELPILPTESLIDPSLRADNGEGNDHTKSDEADQSKISRSAKKTHVTRSRNHTNCKQVPKCEITKPKHYPSTESFGSSDADALPRHGAKRWFSTPAQNMAADAHDFPQQCPSNLDEEDHVSWSRCRDILLDRASYDLRNFSTEKAVMDRLAWTRQVLRLLQEVAEGRRKRTEFRVQGQRVKWLRK</sequence>
<evidence type="ECO:0000256" key="1">
    <source>
        <dbReference type="SAM" id="MobiDB-lite"/>
    </source>
</evidence>
<organism evidence="2 3">
    <name type="scientific">Stereocaulon virgatum</name>
    <dbReference type="NCBI Taxonomy" id="373712"/>
    <lineage>
        <taxon>Eukaryota</taxon>
        <taxon>Fungi</taxon>
        <taxon>Dikarya</taxon>
        <taxon>Ascomycota</taxon>
        <taxon>Pezizomycotina</taxon>
        <taxon>Lecanoromycetes</taxon>
        <taxon>OSLEUM clade</taxon>
        <taxon>Lecanoromycetidae</taxon>
        <taxon>Lecanorales</taxon>
        <taxon>Lecanorineae</taxon>
        <taxon>Stereocaulaceae</taxon>
        <taxon>Stereocaulon</taxon>
    </lineage>
</organism>
<evidence type="ECO:0000313" key="2">
    <source>
        <dbReference type="EMBL" id="KAL2039375.1"/>
    </source>
</evidence>
<feature type="region of interest" description="Disordered" evidence="1">
    <location>
        <begin position="74"/>
        <end position="115"/>
    </location>
</feature>
<feature type="compositionally biased region" description="Basic and acidic residues" evidence="1">
    <location>
        <begin position="80"/>
        <end position="97"/>
    </location>
</feature>
<accession>A0ABR4A2T9</accession>
<name>A0ABR4A2T9_9LECA</name>
<evidence type="ECO:0000313" key="3">
    <source>
        <dbReference type="Proteomes" id="UP001590950"/>
    </source>
</evidence>
<proteinExistence type="predicted"/>
<protein>
    <submittedName>
        <fullName evidence="2">Uncharacterized protein</fullName>
    </submittedName>
</protein>
<comment type="caution">
    <text evidence="2">The sequence shown here is derived from an EMBL/GenBank/DDBJ whole genome shotgun (WGS) entry which is preliminary data.</text>
</comment>
<feature type="compositionally biased region" description="Basic residues" evidence="1">
    <location>
        <begin position="100"/>
        <end position="114"/>
    </location>
</feature>
<dbReference type="EMBL" id="JBEFKJ010000026">
    <property type="protein sequence ID" value="KAL2039375.1"/>
    <property type="molecule type" value="Genomic_DNA"/>
</dbReference>
<reference evidence="2 3" key="1">
    <citation type="submission" date="2024-09" db="EMBL/GenBank/DDBJ databases">
        <title>Rethinking Asexuality: The Enigmatic Case of Functional Sexual Genes in Lepraria (Stereocaulaceae).</title>
        <authorList>
            <person name="Doellman M."/>
            <person name="Sun Y."/>
            <person name="Barcenas-Pena A."/>
            <person name="Lumbsch H.T."/>
            <person name="Grewe F."/>
        </authorList>
    </citation>
    <scope>NUCLEOTIDE SEQUENCE [LARGE SCALE GENOMIC DNA]</scope>
    <source>
        <strain evidence="2 3">Mercado 3170</strain>
    </source>
</reference>
<gene>
    <name evidence="2" type="ORF">N7G274_008043</name>
</gene>
<keyword evidence="3" id="KW-1185">Reference proteome</keyword>